<proteinExistence type="predicted"/>
<evidence type="ECO:0000313" key="4">
    <source>
        <dbReference type="EMBL" id="CAD8589095.1"/>
    </source>
</evidence>
<accession>A0A7S0PQ21</accession>
<dbReference type="SMART" id="SM00248">
    <property type="entry name" value="ANK"/>
    <property type="match status" value="2"/>
</dbReference>
<name>A0A7S0PQ21_9CHLO</name>
<feature type="region of interest" description="Disordered" evidence="3">
    <location>
        <begin position="262"/>
        <end position="311"/>
    </location>
</feature>
<sequence>MSRARDGNTQDDTLASIEARYRALEAKIRAVHDAKMQMARAALKALARDGKADADGARRAKADAEIVAVERSLDEALVTLAKDKAEDIEVVENTRRKERDAAEVARRYVEEERARELAASAKPAPEVLRAQVNAEEAEVYDEADDYRSRSPEGTSPRAMTTEAAADAPAVKSSGLGLMNAVRTLLQTKKSSASELTVDAAAEKGNDGRKKVNMAALAPKPAMASRASISALAPTPVATDAPAPMPVVGEDPHDALVQRLRSAKIDSSSSKAREDAPAAEPKEPPARRQVVRADAPRKNIDAPSRPRPVAQTVQRLDSTRPRGLGAAVKDIVENPSTSTSRRRDTIESTFGVPKPRDATQVPPQAIYGGNAAVFAPEPVARRKFVPLPAAPIRAEPNPYVMSQEDVKLAHTRRRVGFEENVPQPNGSYATPVQAQRTHTGSPMIEVVGSTGPPARVTLPARAPQTSNQLASTRSDVDAHAFNEAADASDAIDSDANEDEFLQPVVLKPKIHRSLVQPQRFKMTEMRNLFSFARHGRYSQMKDLLNKGVPIDARDENGNSALIIACQNGQGRLVKLLIRSGADPNMQNKRGNTALHFAVLFKFDVIADFIIKHGARTDIRNVDGLTCYEFVG</sequence>
<dbReference type="Gene3D" id="1.25.40.20">
    <property type="entry name" value="Ankyrin repeat-containing domain"/>
    <property type="match status" value="1"/>
</dbReference>
<dbReference type="PANTHER" id="PTHR24119">
    <property type="entry name" value="ACYL-COA-BINDING DOMAIN-CONTAINING PROTEIN 6"/>
    <property type="match status" value="1"/>
</dbReference>
<reference evidence="4" key="1">
    <citation type="submission" date="2021-01" db="EMBL/GenBank/DDBJ databases">
        <authorList>
            <person name="Corre E."/>
            <person name="Pelletier E."/>
            <person name="Niang G."/>
            <person name="Scheremetjew M."/>
            <person name="Finn R."/>
            <person name="Kale V."/>
            <person name="Holt S."/>
            <person name="Cochrane G."/>
            <person name="Meng A."/>
            <person name="Brown T."/>
            <person name="Cohen L."/>
        </authorList>
    </citation>
    <scope>NUCLEOTIDE SEQUENCE</scope>
    <source>
        <strain evidence="4">Clade-D-RCC2572</strain>
    </source>
</reference>
<dbReference type="PROSITE" id="PS50297">
    <property type="entry name" value="ANK_REP_REGION"/>
    <property type="match status" value="2"/>
</dbReference>
<feature type="repeat" description="ANK" evidence="2">
    <location>
        <begin position="555"/>
        <end position="587"/>
    </location>
</feature>
<evidence type="ECO:0000256" key="1">
    <source>
        <dbReference type="ARBA" id="ARBA00023121"/>
    </source>
</evidence>
<dbReference type="Pfam" id="PF12796">
    <property type="entry name" value="Ank_2"/>
    <property type="match status" value="1"/>
</dbReference>
<keyword evidence="1" id="KW-0446">Lipid-binding</keyword>
<dbReference type="AlphaFoldDB" id="A0A7S0PQ21"/>
<dbReference type="GO" id="GO:0000062">
    <property type="term" value="F:fatty-acyl-CoA binding"/>
    <property type="evidence" value="ECO:0007669"/>
    <property type="project" value="TreeGrafter"/>
</dbReference>
<dbReference type="PROSITE" id="PS50088">
    <property type="entry name" value="ANK_REPEAT"/>
    <property type="match status" value="2"/>
</dbReference>
<keyword evidence="2" id="KW-0040">ANK repeat</keyword>
<feature type="region of interest" description="Disordered" evidence="3">
    <location>
        <begin position="334"/>
        <end position="362"/>
    </location>
</feature>
<feature type="compositionally biased region" description="Low complexity" evidence="3">
    <location>
        <begin position="158"/>
        <end position="168"/>
    </location>
</feature>
<feature type="repeat" description="ANK" evidence="2">
    <location>
        <begin position="588"/>
        <end position="620"/>
    </location>
</feature>
<dbReference type="EMBL" id="HBEW01008677">
    <property type="protein sequence ID" value="CAD8589095.1"/>
    <property type="molecule type" value="Transcribed_RNA"/>
</dbReference>
<dbReference type="SUPFAM" id="SSF48403">
    <property type="entry name" value="Ankyrin repeat"/>
    <property type="match status" value="1"/>
</dbReference>
<gene>
    <name evidence="4" type="ORF">OMED0929_LOCUS7304</name>
</gene>
<dbReference type="InterPro" id="IPR002110">
    <property type="entry name" value="Ankyrin_rpt"/>
</dbReference>
<feature type="region of interest" description="Disordered" evidence="3">
    <location>
        <begin position="133"/>
        <end position="168"/>
    </location>
</feature>
<evidence type="ECO:0000256" key="2">
    <source>
        <dbReference type="PROSITE-ProRule" id="PRU00023"/>
    </source>
</evidence>
<organism evidence="4">
    <name type="scientific">Ostreococcus mediterraneus</name>
    <dbReference type="NCBI Taxonomy" id="1486918"/>
    <lineage>
        <taxon>Eukaryota</taxon>
        <taxon>Viridiplantae</taxon>
        <taxon>Chlorophyta</taxon>
        <taxon>Mamiellophyceae</taxon>
        <taxon>Mamiellales</taxon>
        <taxon>Bathycoccaceae</taxon>
        <taxon>Ostreococcus</taxon>
    </lineage>
</organism>
<feature type="compositionally biased region" description="Acidic residues" evidence="3">
    <location>
        <begin position="135"/>
        <end position="144"/>
    </location>
</feature>
<feature type="compositionally biased region" description="Basic and acidic residues" evidence="3">
    <location>
        <begin position="270"/>
        <end position="285"/>
    </location>
</feature>
<dbReference type="InterPro" id="IPR036770">
    <property type="entry name" value="Ankyrin_rpt-contain_sf"/>
</dbReference>
<dbReference type="PANTHER" id="PTHR24119:SF0">
    <property type="entry name" value="ACYL-COA-BINDING DOMAIN-CONTAINING PROTEIN 6"/>
    <property type="match status" value="1"/>
</dbReference>
<protein>
    <submittedName>
        <fullName evidence="4">Uncharacterized protein</fullName>
    </submittedName>
</protein>
<evidence type="ECO:0000256" key="3">
    <source>
        <dbReference type="SAM" id="MobiDB-lite"/>
    </source>
</evidence>